<evidence type="ECO:0000256" key="6">
    <source>
        <dbReference type="ARBA" id="ARBA00023157"/>
    </source>
</evidence>
<evidence type="ECO:0000256" key="4">
    <source>
        <dbReference type="ARBA" id="ARBA00022801"/>
    </source>
</evidence>
<dbReference type="GO" id="GO:0016740">
    <property type="term" value="F:transferase activity"/>
    <property type="evidence" value="ECO:0007669"/>
    <property type="project" value="UniProtKB-KW"/>
</dbReference>
<dbReference type="EMBL" id="OY660883">
    <property type="protein sequence ID" value="CAJ1082621.1"/>
    <property type="molecule type" value="Genomic_DNA"/>
</dbReference>
<evidence type="ECO:0000256" key="5">
    <source>
        <dbReference type="ARBA" id="ARBA00023027"/>
    </source>
</evidence>
<keyword evidence="3" id="KW-0808">Transferase</keyword>
<comment type="similarity">
    <text evidence="1">Belongs to the ADP-ribosyl cyclase family.</text>
</comment>
<evidence type="ECO:0000256" key="1">
    <source>
        <dbReference type="ARBA" id="ARBA00005406"/>
    </source>
</evidence>
<dbReference type="Pfam" id="PF02267">
    <property type="entry name" value="Rib_hydrolayse"/>
    <property type="match status" value="1"/>
</dbReference>
<dbReference type="PANTHER" id="PTHR10912">
    <property type="entry name" value="ADP-RIBOSYL CYCLASE"/>
    <property type="match status" value="1"/>
</dbReference>
<proteinExistence type="inferred from homology"/>
<dbReference type="SUPFAM" id="SSF52309">
    <property type="entry name" value="N-(deoxy)ribosyltransferase-like"/>
    <property type="match status" value="1"/>
</dbReference>
<reference evidence="8" key="1">
    <citation type="submission" date="2023-08" db="EMBL/GenBank/DDBJ databases">
        <authorList>
            <person name="Alioto T."/>
            <person name="Alioto T."/>
            <person name="Gomez Garrido J."/>
        </authorList>
    </citation>
    <scope>NUCLEOTIDE SEQUENCE</scope>
</reference>
<dbReference type="Gene3D" id="3.40.50.720">
    <property type="entry name" value="NAD(P)-binding Rossmann-like Domain"/>
    <property type="match status" value="1"/>
</dbReference>
<feature type="signal peptide" evidence="7">
    <location>
        <begin position="1"/>
        <end position="28"/>
    </location>
</feature>
<keyword evidence="4 8" id="KW-0378">Hydrolase</keyword>
<dbReference type="AlphaFoldDB" id="A0AAV1HC59"/>
<evidence type="ECO:0000256" key="2">
    <source>
        <dbReference type="ARBA" id="ARBA00011982"/>
    </source>
</evidence>
<protein>
    <recommendedName>
        <fullName evidence="2">ADP-ribosyl cyclase/cyclic ADP-ribose hydrolase</fullName>
        <ecNumber evidence="2">3.2.2.6</ecNumber>
    </recommendedName>
</protein>
<name>A0AAV1HC59_XYRNO</name>
<evidence type="ECO:0000256" key="3">
    <source>
        <dbReference type="ARBA" id="ARBA00022679"/>
    </source>
</evidence>
<accession>A0AAV1HC59</accession>
<dbReference type="InterPro" id="IPR003193">
    <property type="entry name" value="ADP-ribosyl_cyclase"/>
</dbReference>
<dbReference type="Proteomes" id="UP001178508">
    <property type="component" value="Chromosome 20"/>
</dbReference>
<dbReference type="GO" id="GO:0005886">
    <property type="term" value="C:plasma membrane"/>
    <property type="evidence" value="ECO:0007669"/>
    <property type="project" value="TreeGrafter"/>
</dbReference>
<evidence type="ECO:0000313" key="9">
    <source>
        <dbReference type="Proteomes" id="UP001178508"/>
    </source>
</evidence>
<feature type="chain" id="PRO_5043920241" description="ADP-ribosyl cyclase/cyclic ADP-ribose hydrolase" evidence="7">
    <location>
        <begin position="29"/>
        <end position="250"/>
    </location>
</feature>
<keyword evidence="5" id="KW-0520">NAD</keyword>
<keyword evidence="6" id="KW-1015">Disulfide bond</keyword>
<dbReference type="EC" id="3.2.2.6" evidence="2"/>
<keyword evidence="9" id="KW-1185">Reference proteome</keyword>
<sequence>MASKKSLPISGTLTVMVIVVVLVPSAMLDETAVFRDTFMKKCVGYPEDKNTCKATLAIFEEAYVGKDKTAVTEESYNTLFDKTPFKHPCGKTMFWSGTYELASRFTQKRDNFYNVGDTLLGHVLTGMAWCGKAGSKETFTDNCADVFPNPVLSFWLKISVKFAQYACDDSYVMLDGEKDQPYYTGTVLDTHEVPNLQTNRLKSFTAILVVNKETGTKCNKESLKNLSNILKGKKINYACKEVTRSIKNCF</sequence>
<organism evidence="8 9">
    <name type="scientific">Xyrichtys novacula</name>
    <name type="common">Pearly razorfish</name>
    <name type="synonym">Hemipteronotus novacula</name>
    <dbReference type="NCBI Taxonomy" id="13765"/>
    <lineage>
        <taxon>Eukaryota</taxon>
        <taxon>Metazoa</taxon>
        <taxon>Chordata</taxon>
        <taxon>Craniata</taxon>
        <taxon>Vertebrata</taxon>
        <taxon>Euteleostomi</taxon>
        <taxon>Actinopterygii</taxon>
        <taxon>Neopterygii</taxon>
        <taxon>Teleostei</taxon>
        <taxon>Neoteleostei</taxon>
        <taxon>Acanthomorphata</taxon>
        <taxon>Eupercaria</taxon>
        <taxon>Labriformes</taxon>
        <taxon>Labridae</taxon>
        <taxon>Xyrichtys</taxon>
    </lineage>
</organism>
<evidence type="ECO:0000256" key="7">
    <source>
        <dbReference type="SAM" id="SignalP"/>
    </source>
</evidence>
<dbReference type="GO" id="GO:0030890">
    <property type="term" value="P:positive regulation of B cell proliferation"/>
    <property type="evidence" value="ECO:0007669"/>
    <property type="project" value="TreeGrafter"/>
</dbReference>
<dbReference type="GO" id="GO:0016849">
    <property type="term" value="F:phosphorus-oxygen lyase activity"/>
    <property type="evidence" value="ECO:0007669"/>
    <property type="project" value="TreeGrafter"/>
</dbReference>
<dbReference type="PANTHER" id="PTHR10912:SF9">
    <property type="entry name" value="ADP-RIBOSYL CYCLASE_CYCLIC ADP-RIBOSE HYDROLASE"/>
    <property type="match status" value="1"/>
</dbReference>
<dbReference type="GO" id="GO:0061809">
    <property type="term" value="F:NAD+ nucleosidase activity, cyclic ADP-ribose generating"/>
    <property type="evidence" value="ECO:0007669"/>
    <property type="project" value="UniProtKB-EC"/>
</dbReference>
<gene>
    <name evidence="8" type="ORF">XNOV1_A020001</name>
</gene>
<keyword evidence="7" id="KW-0732">Signal</keyword>
<dbReference type="Gene3D" id="1.20.82.10">
    <property type="entry name" value="ADP Ribosyl Cyclase, Chain A, domain 1"/>
    <property type="match status" value="1"/>
</dbReference>
<evidence type="ECO:0000313" key="8">
    <source>
        <dbReference type="EMBL" id="CAJ1082621.1"/>
    </source>
</evidence>